<dbReference type="InterPro" id="IPR000631">
    <property type="entry name" value="CARKD"/>
</dbReference>
<keyword evidence="1" id="KW-0547">Nucleotide-binding</keyword>
<dbReference type="GO" id="GO:0110051">
    <property type="term" value="P:metabolite repair"/>
    <property type="evidence" value="ECO:0007669"/>
    <property type="project" value="TreeGrafter"/>
</dbReference>
<protein>
    <submittedName>
        <fullName evidence="8">NAD(P)H-hydrate epimerase / ADP-dependent (S)-NAD(P)H-hydrate dehydratase</fullName>
        <ecNumber evidence="8">4.2.1.136</ecNumber>
        <ecNumber evidence="8">5.1.99.6</ecNumber>
    </submittedName>
</protein>
<evidence type="ECO:0000256" key="3">
    <source>
        <dbReference type="ARBA" id="ARBA00022857"/>
    </source>
</evidence>
<dbReference type="GO" id="GO:0052856">
    <property type="term" value="F:NAD(P)HX epimerase activity"/>
    <property type="evidence" value="ECO:0007669"/>
    <property type="project" value="UniProtKB-EC"/>
</dbReference>
<dbReference type="PROSITE" id="PS01050">
    <property type="entry name" value="YJEF_C_2"/>
    <property type="match status" value="1"/>
</dbReference>
<dbReference type="NCBIfam" id="TIGR00196">
    <property type="entry name" value="yjeF_cterm"/>
    <property type="match status" value="1"/>
</dbReference>
<dbReference type="EMBL" id="UOGK01000275">
    <property type="protein sequence ID" value="VAX39655.1"/>
    <property type="molecule type" value="Genomic_DNA"/>
</dbReference>
<dbReference type="InterPro" id="IPR029056">
    <property type="entry name" value="Ribokinase-like"/>
</dbReference>
<keyword evidence="8" id="KW-0413">Isomerase</keyword>
<keyword evidence="4" id="KW-0520">NAD</keyword>
<name>A0A3B1E2L8_9ZZZZ</name>
<sequence>MKPDSSDSVLPDPRLPARDPHGHKGTFGAIAVVGGSVSGGSMMTGAPALAALGALRAGAGLVRLVCPGPVLPGALMIAPSATGLVLPTDSNGAIVAHEAAALLDSVLGACDALAIGPGLGSEPGNRQGIEAVVLRVVQQEERPVVVDADAINALARMPELARDFHARAILTPHPGEFRRLAEPLRVSLDPTDPAQRPAAAEAMAQKLGCIVVLKGAGTVVTDGYRTWVCPRGHPCLGTAGTGDVLTGVLAGLIGQEVGQAAGSSPDLFETARAGVLVHALAGERWAEQHGASAGLLATELADLLPPCVESIREVRS</sequence>
<evidence type="ECO:0000256" key="6">
    <source>
        <dbReference type="SAM" id="MobiDB-lite"/>
    </source>
</evidence>
<dbReference type="GO" id="GO:0005524">
    <property type="term" value="F:ATP binding"/>
    <property type="evidence" value="ECO:0007669"/>
    <property type="project" value="UniProtKB-KW"/>
</dbReference>
<accession>A0A3B1E2L8</accession>
<dbReference type="InterPro" id="IPR017953">
    <property type="entry name" value="Carbohydrate_kinase_pred_CS"/>
</dbReference>
<gene>
    <name evidence="8" type="ORF">MNBD_PLANCTO03-1094</name>
</gene>
<keyword evidence="2" id="KW-0067">ATP-binding</keyword>
<evidence type="ECO:0000256" key="5">
    <source>
        <dbReference type="ARBA" id="ARBA00023239"/>
    </source>
</evidence>
<dbReference type="PANTHER" id="PTHR12592:SF0">
    <property type="entry name" value="ATP-DEPENDENT (S)-NAD(P)H-HYDRATE DEHYDRATASE"/>
    <property type="match status" value="1"/>
</dbReference>
<organism evidence="8">
    <name type="scientific">hydrothermal vent metagenome</name>
    <dbReference type="NCBI Taxonomy" id="652676"/>
    <lineage>
        <taxon>unclassified sequences</taxon>
        <taxon>metagenomes</taxon>
        <taxon>ecological metagenomes</taxon>
    </lineage>
</organism>
<dbReference type="HAMAP" id="MF_01965">
    <property type="entry name" value="NADHX_dehydratase"/>
    <property type="match status" value="1"/>
</dbReference>
<evidence type="ECO:0000313" key="8">
    <source>
        <dbReference type="EMBL" id="VAX39655.1"/>
    </source>
</evidence>
<dbReference type="SUPFAM" id="SSF53613">
    <property type="entry name" value="Ribokinase-like"/>
    <property type="match status" value="1"/>
</dbReference>
<feature type="domain" description="YjeF C-terminal" evidence="7">
    <location>
        <begin position="7"/>
        <end position="311"/>
    </location>
</feature>
<dbReference type="GO" id="GO:0052855">
    <property type="term" value="F:ADP-dependent NAD(P)H-hydrate dehydratase activity"/>
    <property type="evidence" value="ECO:0007669"/>
    <property type="project" value="UniProtKB-EC"/>
</dbReference>
<proteinExistence type="inferred from homology"/>
<reference evidence="8" key="1">
    <citation type="submission" date="2018-06" db="EMBL/GenBank/DDBJ databases">
        <authorList>
            <person name="Zhirakovskaya E."/>
        </authorList>
    </citation>
    <scope>NUCLEOTIDE SEQUENCE</scope>
</reference>
<dbReference type="PANTHER" id="PTHR12592">
    <property type="entry name" value="ATP-DEPENDENT (S)-NAD(P)H-HYDRATE DEHYDRATASE FAMILY MEMBER"/>
    <property type="match status" value="1"/>
</dbReference>
<evidence type="ECO:0000256" key="4">
    <source>
        <dbReference type="ARBA" id="ARBA00023027"/>
    </source>
</evidence>
<keyword evidence="5 8" id="KW-0456">Lyase</keyword>
<evidence type="ECO:0000256" key="1">
    <source>
        <dbReference type="ARBA" id="ARBA00022741"/>
    </source>
</evidence>
<dbReference type="Gene3D" id="3.40.1190.20">
    <property type="match status" value="1"/>
</dbReference>
<dbReference type="CDD" id="cd01171">
    <property type="entry name" value="YXKO-related"/>
    <property type="match status" value="1"/>
</dbReference>
<evidence type="ECO:0000259" key="7">
    <source>
        <dbReference type="PROSITE" id="PS51383"/>
    </source>
</evidence>
<keyword evidence="3" id="KW-0521">NADP</keyword>
<dbReference type="PROSITE" id="PS51383">
    <property type="entry name" value="YJEF_C_3"/>
    <property type="match status" value="1"/>
</dbReference>
<dbReference type="Pfam" id="PF01256">
    <property type="entry name" value="Carb_kinase"/>
    <property type="match status" value="1"/>
</dbReference>
<dbReference type="EC" id="5.1.99.6" evidence="8"/>
<evidence type="ECO:0000256" key="2">
    <source>
        <dbReference type="ARBA" id="ARBA00022840"/>
    </source>
</evidence>
<dbReference type="AlphaFoldDB" id="A0A3B1E2L8"/>
<dbReference type="EC" id="4.2.1.136" evidence="8"/>
<feature type="region of interest" description="Disordered" evidence="6">
    <location>
        <begin position="1"/>
        <end position="23"/>
    </location>
</feature>